<proteinExistence type="predicted"/>
<dbReference type="AlphaFoldDB" id="A0A150J9B6"/>
<evidence type="ECO:0000313" key="1">
    <source>
        <dbReference type="EMBL" id="KYC53842.1"/>
    </source>
</evidence>
<comment type="caution">
    <text evidence="1">The sequence shown here is derived from an EMBL/GenBank/DDBJ whole genome shotgun (WGS) entry which is preliminary data.</text>
</comment>
<dbReference type="EMBL" id="LNGC01000001">
    <property type="protein sequence ID" value="KYC53842.1"/>
    <property type="molecule type" value="Genomic_DNA"/>
</dbReference>
<gene>
    <name evidence="1" type="ORF">AMQ22_00041</name>
</gene>
<accession>A0A150J9B6</accession>
<reference evidence="1 2" key="1">
    <citation type="journal article" date="2016" name="ISME J.">
        <title>Chasing the elusive Euryarchaeota class WSA2: genomes reveal a uniquely fastidious methyl-reducing methanogen.</title>
        <authorList>
            <person name="Nobu M.K."/>
            <person name="Narihiro T."/>
            <person name="Kuroda K."/>
            <person name="Mei R."/>
            <person name="Liu W.T."/>
        </authorList>
    </citation>
    <scope>NUCLEOTIDE SEQUENCE [LARGE SCALE GENOMIC DNA]</scope>
    <source>
        <strain evidence="1">U1lsi0528_Bin055</strain>
    </source>
</reference>
<evidence type="ECO:0000313" key="2">
    <source>
        <dbReference type="Proteomes" id="UP000075398"/>
    </source>
</evidence>
<name>A0A150J9B6_9EURY</name>
<dbReference type="Proteomes" id="UP000075398">
    <property type="component" value="Unassembled WGS sequence"/>
</dbReference>
<organism evidence="1 2">
    <name type="scientific">Candidatus Methanofastidiosum methylothiophilum</name>
    <dbReference type="NCBI Taxonomy" id="1705564"/>
    <lineage>
        <taxon>Archaea</taxon>
        <taxon>Methanobacteriati</taxon>
        <taxon>Methanobacteriota</taxon>
        <taxon>Stenosarchaea group</taxon>
        <taxon>Candidatus Methanofastidiosia</taxon>
        <taxon>Candidatus Methanofastidiosales</taxon>
        <taxon>Candidatus Methanofastidiosaceae</taxon>
        <taxon>Candidatus Methanofastidiosum</taxon>
    </lineage>
</organism>
<protein>
    <submittedName>
        <fullName evidence="1">Uncharacterized protein</fullName>
    </submittedName>
</protein>
<sequence length="47" mass="5786">MLLKINMREYLEAIKTGNKKKENFKKKYQVDIELVQEKVRKEQYIII</sequence>